<dbReference type="CDD" id="cd04301">
    <property type="entry name" value="NAT_SF"/>
    <property type="match status" value="1"/>
</dbReference>
<dbReference type="Pfam" id="PF13302">
    <property type="entry name" value="Acetyltransf_3"/>
    <property type="match status" value="1"/>
</dbReference>
<protein>
    <submittedName>
        <fullName evidence="1">Spermidine N(1)-acetyltransferase</fullName>
        <ecNumber evidence="1">2.3.1.57</ecNumber>
    </submittedName>
</protein>
<dbReference type="Gene3D" id="3.40.630.30">
    <property type="match status" value="1"/>
</dbReference>
<name>A0A0F7HHL3_SERFO</name>
<keyword evidence="1" id="KW-0012">Acyltransferase</keyword>
<dbReference type="SUPFAM" id="SSF55729">
    <property type="entry name" value="Acyl-CoA N-acyltransferases (Nat)"/>
    <property type="match status" value="1"/>
</dbReference>
<dbReference type="InterPro" id="IPR051531">
    <property type="entry name" value="N-acetyltransferase"/>
</dbReference>
<dbReference type="KEGG" id="sfw:WN53_26340"/>
<dbReference type="AlphaFoldDB" id="A0A0F7HHL3"/>
<dbReference type="PANTHER" id="PTHR43792">
    <property type="entry name" value="GNAT FAMILY, PUTATIVE (AFU_ORTHOLOGUE AFUA_3G00765)-RELATED-RELATED"/>
    <property type="match status" value="1"/>
</dbReference>
<evidence type="ECO:0000313" key="1">
    <source>
        <dbReference type="EMBL" id="VTR34441.1"/>
    </source>
</evidence>
<dbReference type="GO" id="GO:0004145">
    <property type="term" value="F:diamine N-acetyltransferase activity"/>
    <property type="evidence" value="ECO:0007669"/>
    <property type="project" value="UniProtKB-EC"/>
</dbReference>
<dbReference type="PROSITE" id="PS51186">
    <property type="entry name" value="GNAT"/>
    <property type="match status" value="1"/>
</dbReference>
<proteinExistence type="predicted"/>
<reference evidence="1" key="1">
    <citation type="submission" date="2019-05" db="EMBL/GenBank/DDBJ databases">
        <authorList>
            <consortium name="Pathogen Informatics"/>
        </authorList>
    </citation>
    <scope>NUCLEOTIDE SEQUENCE [LARGE SCALE GENOMIC DNA]</scope>
    <source>
        <strain evidence="1">NCTC12965</strain>
    </source>
</reference>
<accession>A0A0F7HHL3</accession>
<dbReference type="RefSeq" id="WP_024486109.1">
    <property type="nucleotide sequence ID" value="NZ_CAMKMY010000003.1"/>
</dbReference>
<organism evidence="1">
    <name type="scientific">Serratia fonticola</name>
    <dbReference type="NCBI Taxonomy" id="47917"/>
    <lineage>
        <taxon>Bacteria</taxon>
        <taxon>Pseudomonadati</taxon>
        <taxon>Pseudomonadota</taxon>
        <taxon>Gammaproteobacteria</taxon>
        <taxon>Enterobacterales</taxon>
        <taxon>Yersiniaceae</taxon>
        <taxon>Serratia</taxon>
    </lineage>
</organism>
<gene>
    <name evidence="1" type="primary">speG_3</name>
    <name evidence="1" type="ORF">NCTC12965_03632</name>
</gene>
<dbReference type="InterPro" id="IPR000182">
    <property type="entry name" value="GNAT_dom"/>
</dbReference>
<dbReference type="EMBL" id="CABEEZ010000076">
    <property type="protein sequence ID" value="VTR34441.1"/>
    <property type="molecule type" value="Genomic_DNA"/>
</dbReference>
<dbReference type="STRING" id="47917.AV650_22410"/>
<dbReference type="GeneID" id="30323709"/>
<sequence>MKLETPRLLLTSLTADDWPLFLRLFQDPQVIRYIADPLPEHEIRERFEARLPAWDKHCDRWLCLVMREKSSGQAVGMTGFRPEWSPCQQAEVGFGSLPEGQGKGYGKESLPVILDFAFNACGFHKVYATVTEGNLASRGLLESCGFQLEGTLRDNFRLAGRWCNDWRLGLLATEFAAANR</sequence>
<dbReference type="EC" id="2.3.1.57" evidence="1"/>
<dbReference type="InterPro" id="IPR016181">
    <property type="entry name" value="Acyl_CoA_acyltransferase"/>
</dbReference>
<keyword evidence="1" id="KW-0808">Transferase</keyword>
<dbReference type="PANTHER" id="PTHR43792:SF1">
    <property type="entry name" value="N-ACETYLTRANSFERASE DOMAIN-CONTAINING PROTEIN"/>
    <property type="match status" value="1"/>
</dbReference>